<dbReference type="RefSeq" id="WP_314198810.1">
    <property type="nucleotide sequence ID" value="NZ_JAVTLL010000003.1"/>
</dbReference>
<evidence type="ECO:0000256" key="1">
    <source>
        <dbReference type="SAM" id="MobiDB-lite"/>
    </source>
</evidence>
<feature type="compositionally biased region" description="Gly residues" evidence="1">
    <location>
        <begin position="213"/>
        <end position="224"/>
    </location>
</feature>
<dbReference type="InterPro" id="IPR001387">
    <property type="entry name" value="Cro/C1-type_HTH"/>
</dbReference>
<feature type="region of interest" description="Disordered" evidence="1">
    <location>
        <begin position="149"/>
        <end position="225"/>
    </location>
</feature>
<dbReference type="Proteomes" id="UP001257948">
    <property type="component" value="Unassembled WGS sequence"/>
</dbReference>
<dbReference type="SUPFAM" id="SSF47413">
    <property type="entry name" value="lambda repressor-like DNA-binding domains"/>
    <property type="match status" value="1"/>
</dbReference>
<evidence type="ECO:0000313" key="2">
    <source>
        <dbReference type="EMBL" id="MDT7840279.1"/>
    </source>
</evidence>
<feature type="compositionally biased region" description="Low complexity" evidence="1">
    <location>
        <begin position="157"/>
        <end position="180"/>
    </location>
</feature>
<evidence type="ECO:0000313" key="3">
    <source>
        <dbReference type="Proteomes" id="UP001257948"/>
    </source>
</evidence>
<name>A0ABU3LM15_9ACTN</name>
<protein>
    <submittedName>
        <fullName evidence="2">Helix-turn-helix transcriptional regulator</fullName>
    </submittedName>
</protein>
<proteinExistence type="predicted"/>
<dbReference type="EMBL" id="JAVTLL010000003">
    <property type="protein sequence ID" value="MDT7840279.1"/>
    <property type="molecule type" value="Genomic_DNA"/>
</dbReference>
<accession>A0ABU3LM15</accession>
<dbReference type="Pfam" id="PF13560">
    <property type="entry name" value="HTH_31"/>
    <property type="match status" value="1"/>
</dbReference>
<comment type="caution">
    <text evidence="2">The sequence shown here is derived from an EMBL/GenBank/DDBJ whole genome shotgun (WGS) entry which is preliminary data.</text>
</comment>
<dbReference type="CDD" id="cd00093">
    <property type="entry name" value="HTH_XRE"/>
    <property type="match status" value="1"/>
</dbReference>
<sequence length="432" mass="45767">MSEQHDADEVAEFAALLTRLKERTDRSYGQLARRLHMNTSTLHRYCAGETVPVDFAPVERFAALCGATPEERHELHRRWLLAVAARQRSRPQEPAPTSTVEPTGEADEADPVTELRVPEPPRPWYRRRRTLVASAAAVALIATLGSLSALSDRRSSAADSVRPTDPAVTSSAASASPDPTASKKKPSPSASPERGTSSPSASGTGRPHAGPSAKGGGSPTGGAAPGAAVPLSWTVNSHVWNAGCGHHYVIDKPSTQVPPPPVAQDAAVWAAAQGATHGGETMVQISVQGRSSTAVVLDALRVRVVGRAAPAGGNSYAMDNGCGGALTPRMFSVDLDADRPIARSEAGNDGENEIPAIRMPYRVSAEDPEILLVTARTVGCGCSWYLELDWSSQGRTGTARIDDHGTPFRTTGDKKLPQYSYDYANRKWVSEG</sequence>
<gene>
    <name evidence="2" type="ORF">RQC66_06010</name>
</gene>
<dbReference type="InterPro" id="IPR010982">
    <property type="entry name" value="Lambda_DNA-bd_dom_sf"/>
</dbReference>
<keyword evidence="3" id="KW-1185">Reference proteome</keyword>
<reference evidence="3" key="1">
    <citation type="submission" date="2023-07" db="EMBL/GenBank/DDBJ databases">
        <title>Draft genome sequence of the endophytic actinobacterium Streptomyces justiciae WPN32, a potential antibiotic producer.</title>
        <authorList>
            <person name="Yasawong M."/>
            <person name="Pana W."/>
            <person name="Ganta P."/>
            <person name="Santapan N."/>
            <person name="Songngamsuk T."/>
            <person name="Phatcharaharikarn M."/>
            <person name="Kerdtoob S."/>
            <person name="Nantapong N."/>
        </authorList>
    </citation>
    <scope>NUCLEOTIDE SEQUENCE [LARGE SCALE GENOMIC DNA]</scope>
    <source>
        <strain evidence="3">WPN32</strain>
    </source>
</reference>
<feature type="region of interest" description="Disordered" evidence="1">
    <location>
        <begin position="85"/>
        <end position="121"/>
    </location>
</feature>
<feature type="compositionally biased region" description="Polar residues" evidence="1">
    <location>
        <begin position="194"/>
        <end position="203"/>
    </location>
</feature>
<organism evidence="2 3">
    <name type="scientific">Streptomyces justiciae</name>
    <dbReference type="NCBI Taxonomy" id="2780140"/>
    <lineage>
        <taxon>Bacteria</taxon>
        <taxon>Bacillati</taxon>
        <taxon>Actinomycetota</taxon>
        <taxon>Actinomycetes</taxon>
        <taxon>Kitasatosporales</taxon>
        <taxon>Streptomycetaceae</taxon>
        <taxon>Streptomyces</taxon>
    </lineage>
</organism>